<evidence type="ECO:0000313" key="2">
    <source>
        <dbReference type="EMBL" id="MBD3864583.1"/>
    </source>
</evidence>
<protein>
    <recommendedName>
        <fullName evidence="4">Lipoprotein</fullName>
    </recommendedName>
</protein>
<evidence type="ECO:0000256" key="1">
    <source>
        <dbReference type="SAM" id="Coils"/>
    </source>
</evidence>
<sequence length="138" mass="16423">MKKSKNQLSILLFLSLFCVFTNCEKEDVFLSKELNELKNSNKKLNAELDSLKKLYINPFKQYENIVLDESKNNPDSIINEYEKLIKNHPNSFWKHESERRIKNIEKRKKYWTKKNGWKLNDIPKKPLNDEQSISCPGC</sequence>
<proteinExistence type="predicted"/>
<feature type="coiled-coil region" evidence="1">
    <location>
        <begin position="27"/>
        <end position="54"/>
    </location>
</feature>
<evidence type="ECO:0008006" key="4">
    <source>
        <dbReference type="Google" id="ProtNLM"/>
    </source>
</evidence>
<evidence type="ECO:0000313" key="3">
    <source>
        <dbReference type="Proteomes" id="UP000627521"/>
    </source>
</evidence>
<gene>
    <name evidence="2" type="ORF">IEG06_14085</name>
</gene>
<keyword evidence="3" id="KW-1185">Reference proteome</keyword>
<name>A0ABR8LWN6_9FLAO</name>
<accession>A0ABR8LWN6</accession>
<dbReference type="RefSeq" id="WP_191101664.1">
    <property type="nucleotide sequence ID" value="NZ_JACXXH010000009.1"/>
</dbReference>
<dbReference type="Proteomes" id="UP000627521">
    <property type="component" value="Unassembled WGS sequence"/>
</dbReference>
<keyword evidence="1" id="KW-0175">Coiled coil</keyword>
<dbReference type="EMBL" id="JACXXH010000009">
    <property type="protein sequence ID" value="MBD3864583.1"/>
    <property type="molecule type" value="Genomic_DNA"/>
</dbReference>
<comment type="caution">
    <text evidence="2">The sequence shown here is derived from an EMBL/GenBank/DDBJ whole genome shotgun (WGS) entry which is preliminary data.</text>
</comment>
<reference evidence="2 3" key="1">
    <citation type="submission" date="2020-09" db="EMBL/GenBank/DDBJ databases">
        <title>Bacillus nautilus sp. nov., Chryseoglobus crepusculi sp. nov, and Psychrobacter noctis sp. nov., isolated from deep-sea sponges from the equatorial Atlantic.</title>
        <authorList>
            <person name="Stennett H.L."/>
            <person name="Williams S.E."/>
        </authorList>
    </citation>
    <scope>NUCLEOTIDE SEQUENCE [LARGE SCALE GENOMIC DNA]</scope>
    <source>
        <strain evidence="2 3">28M-24</strain>
    </source>
</reference>
<organism evidence="2 3">
    <name type="scientific">Olleya marilimosa</name>
    <dbReference type="NCBI Taxonomy" id="272164"/>
    <lineage>
        <taxon>Bacteria</taxon>
        <taxon>Pseudomonadati</taxon>
        <taxon>Bacteroidota</taxon>
        <taxon>Flavobacteriia</taxon>
        <taxon>Flavobacteriales</taxon>
        <taxon>Flavobacteriaceae</taxon>
    </lineage>
</organism>